<keyword evidence="2" id="KW-0328">Glycosyltransferase</keyword>
<dbReference type="RefSeq" id="WP_135017614.1">
    <property type="nucleotide sequence ID" value="NZ_CBCPJX010000006.1"/>
</dbReference>
<name>A0AAW8RFB5_CARDV</name>
<dbReference type="SUPFAM" id="SSF53448">
    <property type="entry name" value="Nucleotide-diphospho-sugar transferases"/>
    <property type="match status" value="1"/>
</dbReference>
<organism evidence="2 3">
    <name type="scientific">Carnobacterium divergens</name>
    <name type="common">Lactobacillus divergens</name>
    <dbReference type="NCBI Taxonomy" id="2748"/>
    <lineage>
        <taxon>Bacteria</taxon>
        <taxon>Bacillati</taxon>
        <taxon>Bacillota</taxon>
        <taxon>Bacilli</taxon>
        <taxon>Lactobacillales</taxon>
        <taxon>Carnobacteriaceae</taxon>
        <taxon>Carnobacterium</taxon>
    </lineage>
</organism>
<dbReference type="Gene3D" id="3.90.550.10">
    <property type="entry name" value="Spore Coat Polysaccharide Biosynthesis Protein SpsA, Chain A"/>
    <property type="match status" value="1"/>
</dbReference>
<dbReference type="Pfam" id="PF00535">
    <property type="entry name" value="Glycos_transf_2"/>
    <property type="match status" value="1"/>
</dbReference>
<feature type="domain" description="Glycosyltransferase 2-like" evidence="1">
    <location>
        <begin position="30"/>
        <end position="169"/>
    </location>
</feature>
<sequence>MITAIVVLYKMKPEESKTYQNLLKYTKEQQGMIKNVVIYDNSPTRCEEISLPEGYIYIHDSTNDGLAKAYNYAFEVAKEAQSKWLWLFDQDTDLEKTFLNKAIQEAQSEAEEKIASIVPYIRSNNKVVSPVFADTIRPLVEELPKIGLQNKKVMAINSGSLVSVEFLKKINGFNLEFPIDYLDHWFYHRIFEEGYTVDVINCTIDHELSLMTPKEVSDERYLQILTYEKKYYEKYNQELFPAYKKHLKKRYLKNLLVDRKKAKLIAKMMK</sequence>
<dbReference type="EMBL" id="JALRMR010000008">
    <property type="protein sequence ID" value="MDT1974326.1"/>
    <property type="molecule type" value="Genomic_DNA"/>
</dbReference>
<dbReference type="GO" id="GO:0016757">
    <property type="term" value="F:glycosyltransferase activity"/>
    <property type="evidence" value="ECO:0007669"/>
    <property type="project" value="UniProtKB-KW"/>
</dbReference>
<dbReference type="AlphaFoldDB" id="A0AAW8RFB5"/>
<gene>
    <name evidence="2" type="ORF">MX635_07990</name>
</gene>
<evidence type="ECO:0000313" key="2">
    <source>
        <dbReference type="EMBL" id="MDT1974326.1"/>
    </source>
</evidence>
<dbReference type="Proteomes" id="UP001249945">
    <property type="component" value="Unassembled WGS sequence"/>
</dbReference>
<evidence type="ECO:0000313" key="3">
    <source>
        <dbReference type="Proteomes" id="UP001249945"/>
    </source>
</evidence>
<protein>
    <submittedName>
        <fullName evidence="2">Glycosyltransferase</fullName>
        <ecNumber evidence="2">2.4.-.-</ecNumber>
    </submittedName>
</protein>
<comment type="caution">
    <text evidence="2">The sequence shown here is derived from an EMBL/GenBank/DDBJ whole genome shotgun (WGS) entry which is preliminary data.</text>
</comment>
<evidence type="ECO:0000259" key="1">
    <source>
        <dbReference type="Pfam" id="PF00535"/>
    </source>
</evidence>
<dbReference type="EC" id="2.4.-.-" evidence="2"/>
<reference evidence="2" key="1">
    <citation type="submission" date="2022-04" db="EMBL/GenBank/DDBJ databases">
        <title>Draft genome sequences of lactic acid bacteria (LAB) strains involved in meat spoilage.</title>
        <authorList>
            <person name="Palevich N."/>
        </authorList>
    </citation>
    <scope>NUCLEOTIDE SEQUENCE</scope>
    <source>
        <strain evidence="2">9-14</strain>
    </source>
</reference>
<keyword evidence="2" id="KW-0808">Transferase</keyword>
<proteinExistence type="predicted"/>
<dbReference type="InterPro" id="IPR001173">
    <property type="entry name" value="Glyco_trans_2-like"/>
</dbReference>
<dbReference type="InterPro" id="IPR029044">
    <property type="entry name" value="Nucleotide-diphossugar_trans"/>
</dbReference>
<accession>A0AAW8RFB5</accession>